<dbReference type="InterPro" id="IPR013196">
    <property type="entry name" value="HTH_11"/>
</dbReference>
<gene>
    <name evidence="4" type="ORF">J0695_07765</name>
</gene>
<evidence type="ECO:0000256" key="1">
    <source>
        <dbReference type="ARBA" id="ARBA00023015"/>
    </source>
</evidence>
<accession>A0A939F577</accession>
<evidence type="ECO:0000259" key="3">
    <source>
        <dbReference type="PROSITE" id="PS51000"/>
    </source>
</evidence>
<dbReference type="AlphaFoldDB" id="A0A939F577"/>
<dbReference type="GO" id="GO:0003700">
    <property type="term" value="F:DNA-binding transcription factor activity"/>
    <property type="evidence" value="ECO:0007669"/>
    <property type="project" value="InterPro"/>
</dbReference>
<dbReference type="SUPFAM" id="SSF46785">
    <property type="entry name" value="Winged helix' DNA-binding domain"/>
    <property type="match status" value="1"/>
</dbReference>
<dbReference type="Proteomes" id="UP000664167">
    <property type="component" value="Unassembled WGS sequence"/>
</dbReference>
<organism evidence="4 5">
    <name type="scientific">Streptomyces beijiangensis</name>
    <dbReference type="NCBI Taxonomy" id="163361"/>
    <lineage>
        <taxon>Bacteria</taxon>
        <taxon>Bacillati</taxon>
        <taxon>Actinomycetota</taxon>
        <taxon>Actinomycetes</taxon>
        <taxon>Kitasatosporales</taxon>
        <taxon>Streptomycetaceae</taxon>
        <taxon>Streptomyces</taxon>
    </lineage>
</organism>
<dbReference type="PANTHER" id="PTHR34580">
    <property type="match status" value="1"/>
</dbReference>
<dbReference type="PROSITE" id="PS52050">
    <property type="entry name" value="WYL"/>
    <property type="match status" value="1"/>
</dbReference>
<dbReference type="InterPro" id="IPR051534">
    <property type="entry name" value="CBASS_pafABC_assoc_protein"/>
</dbReference>
<name>A0A939F577_9ACTN</name>
<keyword evidence="1" id="KW-0805">Transcription regulation</keyword>
<dbReference type="PANTHER" id="PTHR34580:SF1">
    <property type="entry name" value="PROTEIN PAFC"/>
    <property type="match status" value="1"/>
</dbReference>
<dbReference type="Pfam" id="PF13280">
    <property type="entry name" value="WYL"/>
    <property type="match status" value="1"/>
</dbReference>
<reference evidence="4" key="1">
    <citation type="submission" date="2021-03" db="EMBL/GenBank/DDBJ databases">
        <title>Streptomyces poriferae sp. nov., a novel marine sponge-derived Actinobacteria species with anti-MRSA activity.</title>
        <authorList>
            <person name="Sandoval-Powers M."/>
            <person name="Kralova S."/>
            <person name="Nguyen G.-S."/>
            <person name="Fawwal D."/>
            <person name="Degnes K."/>
            <person name="Klinkenberg G."/>
            <person name="Sletta H."/>
            <person name="Wentzel A."/>
            <person name="Liles M.R."/>
        </authorList>
    </citation>
    <scope>NUCLEOTIDE SEQUENCE</scope>
    <source>
        <strain evidence="4">DSM 41794</strain>
    </source>
</reference>
<dbReference type="PROSITE" id="PS51000">
    <property type="entry name" value="HTH_DEOR_2"/>
    <property type="match status" value="1"/>
</dbReference>
<evidence type="ECO:0000256" key="2">
    <source>
        <dbReference type="ARBA" id="ARBA00023163"/>
    </source>
</evidence>
<dbReference type="InterPro" id="IPR026881">
    <property type="entry name" value="WYL_dom"/>
</dbReference>
<keyword evidence="5" id="KW-1185">Reference proteome</keyword>
<dbReference type="Pfam" id="PF25583">
    <property type="entry name" value="WCX"/>
    <property type="match status" value="1"/>
</dbReference>
<dbReference type="InterPro" id="IPR036388">
    <property type="entry name" value="WH-like_DNA-bd_sf"/>
</dbReference>
<keyword evidence="2" id="KW-0804">Transcription</keyword>
<proteinExistence type="predicted"/>
<dbReference type="InterPro" id="IPR001034">
    <property type="entry name" value="DeoR_HTH"/>
</dbReference>
<dbReference type="InterPro" id="IPR057727">
    <property type="entry name" value="WCX_dom"/>
</dbReference>
<dbReference type="EMBL" id="JAFLRJ010000066">
    <property type="protein sequence ID" value="MBO0511709.1"/>
    <property type="molecule type" value="Genomic_DNA"/>
</dbReference>
<sequence>MKSSRLVSILLLLQTRGRMTAAQLAEELEVSVRTVYRDVDALHAAGVPLYGDAGHAGGYQVLAGYRTKLTGLNTGEAEALFLSGIPGPAAELGLGSVLAAAQLKLRAELPAELRGHVDRMQSRFHLDAPGWYAEDTPVPFLQEVADAVWNGRVIDVRYRRWKEPTEVDRRLEPYGLVLKAGRWYVVAGPWPRTFRVDQILALTQRGEEFSVPAEFDLAAYWQQYQADFRARLQRGDAVVRLTRRAAEALSVAWEPAADSAADSDADSDADGRTTATVPIESVDHAHGEFLKLGAEIEVIAPAELRDRLAGTAARLAALYAS</sequence>
<evidence type="ECO:0000313" key="4">
    <source>
        <dbReference type="EMBL" id="MBO0511709.1"/>
    </source>
</evidence>
<dbReference type="RefSeq" id="WP_206961118.1">
    <property type="nucleotide sequence ID" value="NZ_BAAAJJ010000004.1"/>
</dbReference>
<feature type="domain" description="HTH deoR-type" evidence="3">
    <location>
        <begin position="2"/>
        <end position="57"/>
    </location>
</feature>
<dbReference type="Pfam" id="PF08279">
    <property type="entry name" value="HTH_11"/>
    <property type="match status" value="1"/>
</dbReference>
<protein>
    <submittedName>
        <fullName evidence="4">YafY family transcriptional regulator</fullName>
    </submittedName>
</protein>
<comment type="caution">
    <text evidence="4">The sequence shown here is derived from an EMBL/GenBank/DDBJ whole genome shotgun (WGS) entry which is preliminary data.</text>
</comment>
<dbReference type="InterPro" id="IPR036390">
    <property type="entry name" value="WH_DNA-bd_sf"/>
</dbReference>
<dbReference type="Gene3D" id="1.10.10.10">
    <property type="entry name" value="Winged helix-like DNA-binding domain superfamily/Winged helix DNA-binding domain"/>
    <property type="match status" value="1"/>
</dbReference>
<evidence type="ECO:0000313" key="5">
    <source>
        <dbReference type="Proteomes" id="UP000664167"/>
    </source>
</evidence>